<comment type="caution">
    <text evidence="1">The sequence shown here is derived from an EMBL/GenBank/DDBJ whole genome shotgun (WGS) entry which is preliminary data.</text>
</comment>
<proteinExistence type="predicted"/>
<keyword evidence="2" id="KW-1185">Reference proteome</keyword>
<evidence type="ECO:0000313" key="1">
    <source>
        <dbReference type="EMBL" id="GFT86062.1"/>
    </source>
</evidence>
<evidence type="ECO:0000313" key="2">
    <source>
        <dbReference type="Proteomes" id="UP000887013"/>
    </source>
</evidence>
<gene>
    <name evidence="1" type="ORF">NPIL_395801</name>
</gene>
<dbReference type="EMBL" id="BMAW01024032">
    <property type="protein sequence ID" value="GFT86062.1"/>
    <property type="molecule type" value="Genomic_DNA"/>
</dbReference>
<sequence>MFDCGSTKGIGFGSRCHCKSIETANMLLKFVLKGWFPHGEAKMANEENIKYAEKGHKKKENEKRFCICWQLAKSSTSASVSVAFCKAPQYGSKRPRVKASQMRRWLSCAFLLPFDGVRCFYVLRHGAMLLQFTLRVASQVWRVFCAVAGQHFAVAFSLAEVKQKREEAGALPAAAARGSFSAAFCFCGNAALCAV</sequence>
<dbReference type="Proteomes" id="UP000887013">
    <property type="component" value="Unassembled WGS sequence"/>
</dbReference>
<accession>A0A8X6PS99</accession>
<name>A0A8X6PS99_NEPPI</name>
<protein>
    <submittedName>
        <fullName evidence="1">Uncharacterized protein</fullName>
    </submittedName>
</protein>
<organism evidence="1 2">
    <name type="scientific">Nephila pilipes</name>
    <name type="common">Giant wood spider</name>
    <name type="synonym">Nephila maculata</name>
    <dbReference type="NCBI Taxonomy" id="299642"/>
    <lineage>
        <taxon>Eukaryota</taxon>
        <taxon>Metazoa</taxon>
        <taxon>Ecdysozoa</taxon>
        <taxon>Arthropoda</taxon>
        <taxon>Chelicerata</taxon>
        <taxon>Arachnida</taxon>
        <taxon>Araneae</taxon>
        <taxon>Araneomorphae</taxon>
        <taxon>Entelegynae</taxon>
        <taxon>Araneoidea</taxon>
        <taxon>Nephilidae</taxon>
        <taxon>Nephila</taxon>
    </lineage>
</organism>
<reference evidence="1" key="1">
    <citation type="submission" date="2020-08" db="EMBL/GenBank/DDBJ databases">
        <title>Multicomponent nature underlies the extraordinary mechanical properties of spider dragline silk.</title>
        <authorList>
            <person name="Kono N."/>
            <person name="Nakamura H."/>
            <person name="Mori M."/>
            <person name="Yoshida Y."/>
            <person name="Ohtoshi R."/>
            <person name="Malay A.D."/>
            <person name="Moran D.A.P."/>
            <person name="Tomita M."/>
            <person name="Numata K."/>
            <person name="Arakawa K."/>
        </authorList>
    </citation>
    <scope>NUCLEOTIDE SEQUENCE</scope>
</reference>
<dbReference type="AlphaFoldDB" id="A0A8X6PS99"/>